<name>S2W5C3_9ACTN</name>
<feature type="transmembrane region" description="Helical" evidence="1">
    <location>
        <begin position="36"/>
        <end position="56"/>
    </location>
</feature>
<keyword evidence="1" id="KW-1133">Transmembrane helix</keyword>
<organism evidence="2 3">
    <name type="scientific">Propionimicrobium lymphophilum ACS-093-V-SCH5</name>
    <dbReference type="NCBI Taxonomy" id="883161"/>
    <lineage>
        <taxon>Bacteria</taxon>
        <taxon>Bacillati</taxon>
        <taxon>Actinomycetota</taxon>
        <taxon>Actinomycetes</taxon>
        <taxon>Propionibacteriales</taxon>
        <taxon>Propionibacteriaceae</taxon>
        <taxon>Propionimicrobium</taxon>
    </lineage>
</organism>
<protein>
    <submittedName>
        <fullName evidence="2">Uncharacterized protein</fullName>
    </submittedName>
</protein>
<comment type="caution">
    <text evidence="2">The sequence shown here is derived from an EMBL/GenBank/DDBJ whole genome shotgun (WGS) entry which is preliminary data.</text>
</comment>
<sequence>MNKRLLLIAAGVFLAAQLIGVLKMNLTVEPYLPTLLTTTIWLANAVTGVLVAIVIVNACAEKRVKILEGWGSSRNLSFLAFSLILVPELVKIAFYLAVSEDAIDSSSPFLWGFDTFFSLLLCAQIVGAMILAILLGLKIRD</sequence>
<gene>
    <name evidence="2" type="ORF">HMPREF9306_01010</name>
</gene>
<evidence type="ECO:0000256" key="1">
    <source>
        <dbReference type="SAM" id="Phobius"/>
    </source>
</evidence>
<feature type="transmembrane region" description="Helical" evidence="1">
    <location>
        <begin position="76"/>
        <end position="96"/>
    </location>
</feature>
<evidence type="ECO:0000313" key="2">
    <source>
        <dbReference type="EMBL" id="EPD33470.1"/>
    </source>
</evidence>
<proteinExistence type="predicted"/>
<feature type="transmembrane region" description="Helical" evidence="1">
    <location>
        <begin position="116"/>
        <end position="137"/>
    </location>
</feature>
<dbReference type="Proteomes" id="UP000014417">
    <property type="component" value="Unassembled WGS sequence"/>
</dbReference>
<keyword evidence="3" id="KW-1185">Reference proteome</keyword>
<keyword evidence="1" id="KW-0472">Membrane</keyword>
<accession>S2W5C3</accession>
<dbReference type="AlphaFoldDB" id="S2W5C3"/>
<evidence type="ECO:0000313" key="3">
    <source>
        <dbReference type="Proteomes" id="UP000014417"/>
    </source>
</evidence>
<dbReference type="HOGENOM" id="CLU_1823628_0_0_11"/>
<dbReference type="EMBL" id="AGZR01000005">
    <property type="protein sequence ID" value="EPD33470.1"/>
    <property type="molecule type" value="Genomic_DNA"/>
</dbReference>
<dbReference type="RefSeq" id="WP_016455844.1">
    <property type="nucleotide sequence ID" value="NZ_KE150269.1"/>
</dbReference>
<keyword evidence="1" id="KW-0812">Transmembrane</keyword>
<reference evidence="2 3" key="1">
    <citation type="submission" date="2013-04" db="EMBL/GenBank/DDBJ databases">
        <title>The Genome Sequence of Propionimicrobium lymphophilum ACS-093-V-SCH5.</title>
        <authorList>
            <consortium name="The Broad Institute Genomics Platform"/>
            <person name="Earl A."/>
            <person name="Ward D."/>
            <person name="Feldgarden M."/>
            <person name="Gevers D."/>
            <person name="Saerens B."/>
            <person name="Vaneechoutte M."/>
            <person name="Walker B."/>
            <person name="Young S."/>
            <person name="Zeng Q."/>
            <person name="Gargeya S."/>
            <person name="Fitzgerald M."/>
            <person name="Haas B."/>
            <person name="Abouelleil A."/>
            <person name="Allen A.W."/>
            <person name="Alvarado L."/>
            <person name="Arachchi H.M."/>
            <person name="Berlin A.M."/>
            <person name="Chapman S.B."/>
            <person name="Gainer-Dewar J."/>
            <person name="Goldberg J."/>
            <person name="Griggs A."/>
            <person name="Gujja S."/>
            <person name="Hansen M."/>
            <person name="Howarth C."/>
            <person name="Imamovic A."/>
            <person name="Ireland A."/>
            <person name="Larimer J."/>
            <person name="McCowan C."/>
            <person name="Murphy C."/>
            <person name="Pearson M."/>
            <person name="Poon T.W."/>
            <person name="Priest M."/>
            <person name="Roberts A."/>
            <person name="Saif S."/>
            <person name="Shea T."/>
            <person name="Sisk P."/>
            <person name="Sykes S."/>
            <person name="Wortman J."/>
            <person name="Nusbaum C."/>
            <person name="Birren B."/>
        </authorList>
    </citation>
    <scope>NUCLEOTIDE SEQUENCE [LARGE SCALE GENOMIC DNA]</scope>
    <source>
        <strain evidence="2 3">ACS-093-V-SCH5</strain>
    </source>
</reference>